<name>A0A7X0LSG1_9ACTN</name>
<feature type="domain" description="Ketoreductase" evidence="4">
    <location>
        <begin position="9"/>
        <end position="189"/>
    </location>
</feature>
<organism evidence="5 6">
    <name type="scientific">Streptomyces candidus</name>
    <dbReference type="NCBI Taxonomy" id="67283"/>
    <lineage>
        <taxon>Bacteria</taxon>
        <taxon>Bacillati</taxon>
        <taxon>Actinomycetota</taxon>
        <taxon>Actinomycetes</taxon>
        <taxon>Kitasatosporales</taxon>
        <taxon>Streptomycetaceae</taxon>
        <taxon>Streptomyces</taxon>
    </lineage>
</organism>
<dbReference type="Gene3D" id="3.40.50.720">
    <property type="entry name" value="NAD(P)-binding Rossmann-like Domain"/>
    <property type="match status" value="1"/>
</dbReference>
<protein>
    <submittedName>
        <fullName evidence="5">NAD(P)-dependent dehydrogenase (Short-subunit alcohol dehydrogenase family)</fullName>
    </submittedName>
</protein>
<evidence type="ECO:0000313" key="5">
    <source>
        <dbReference type="EMBL" id="MBB6439648.1"/>
    </source>
</evidence>
<proteinExistence type="inferred from homology"/>
<dbReference type="PANTHER" id="PTHR44196:SF1">
    <property type="entry name" value="DEHYDROGENASE_REDUCTASE SDR FAMILY MEMBER 7B"/>
    <property type="match status" value="1"/>
</dbReference>
<dbReference type="SUPFAM" id="SSF51735">
    <property type="entry name" value="NAD(P)-binding Rossmann-fold domains"/>
    <property type="match status" value="1"/>
</dbReference>
<dbReference type="EMBL" id="JACHEM010000025">
    <property type="protein sequence ID" value="MBB6439648.1"/>
    <property type="molecule type" value="Genomic_DNA"/>
</dbReference>
<dbReference type="InterPro" id="IPR002347">
    <property type="entry name" value="SDR_fam"/>
</dbReference>
<accession>A0A7X0LSG1</accession>
<dbReference type="PANTHER" id="PTHR44196">
    <property type="entry name" value="DEHYDROGENASE/REDUCTASE SDR FAMILY MEMBER 7B"/>
    <property type="match status" value="1"/>
</dbReference>
<evidence type="ECO:0000256" key="3">
    <source>
        <dbReference type="RuleBase" id="RU000363"/>
    </source>
</evidence>
<evidence type="ECO:0000259" key="4">
    <source>
        <dbReference type="SMART" id="SM00822"/>
    </source>
</evidence>
<comment type="similarity">
    <text evidence="1 3">Belongs to the short-chain dehydrogenases/reductases (SDR) family.</text>
</comment>
<sequence length="280" mass="29525">MPRYPVRGRTALVTGGGGGIGAATGRALHARGANVVLAGRRLEAVSAVARELGRERAMAVSADVTDRAALDDLVARTVERFGALDIVFANAGIAAPGTIAGIDPQAFEEVVEVNLLGVWRTVRAALPQVIAAHGHVLVCGSVYSYVNGFANAPYAASKAAIEQFARALRVELAGHGASAGVLYPGWVDTPMTRPVFGGDDILTRMRETACPKRMRGAVLPQHVASRAVDGIERRAAAVTVPGRWQILAALRGVINPLSDRHLAQHTELRSLLRQLEATGR</sequence>
<evidence type="ECO:0000313" key="6">
    <source>
        <dbReference type="Proteomes" id="UP000540423"/>
    </source>
</evidence>
<evidence type="ECO:0000256" key="2">
    <source>
        <dbReference type="ARBA" id="ARBA00023002"/>
    </source>
</evidence>
<keyword evidence="6" id="KW-1185">Reference proteome</keyword>
<dbReference type="InterPro" id="IPR057326">
    <property type="entry name" value="KR_dom"/>
</dbReference>
<reference evidence="5 6" key="1">
    <citation type="submission" date="2020-08" db="EMBL/GenBank/DDBJ databases">
        <title>Genomic Encyclopedia of Type Strains, Phase IV (KMG-IV): sequencing the most valuable type-strain genomes for metagenomic binning, comparative biology and taxonomic classification.</title>
        <authorList>
            <person name="Goeker M."/>
        </authorList>
    </citation>
    <scope>NUCLEOTIDE SEQUENCE [LARGE SCALE GENOMIC DNA]</scope>
    <source>
        <strain evidence="5 6">DSM 40141</strain>
    </source>
</reference>
<dbReference type="Proteomes" id="UP000540423">
    <property type="component" value="Unassembled WGS sequence"/>
</dbReference>
<dbReference type="GO" id="GO:0016020">
    <property type="term" value="C:membrane"/>
    <property type="evidence" value="ECO:0007669"/>
    <property type="project" value="TreeGrafter"/>
</dbReference>
<evidence type="ECO:0000256" key="1">
    <source>
        <dbReference type="ARBA" id="ARBA00006484"/>
    </source>
</evidence>
<dbReference type="CDD" id="cd05233">
    <property type="entry name" value="SDR_c"/>
    <property type="match status" value="1"/>
</dbReference>
<dbReference type="RefSeq" id="WP_185036170.1">
    <property type="nucleotide sequence ID" value="NZ_BNBN01000020.1"/>
</dbReference>
<dbReference type="InterPro" id="IPR036291">
    <property type="entry name" value="NAD(P)-bd_dom_sf"/>
</dbReference>
<dbReference type="PRINTS" id="PR00080">
    <property type="entry name" value="SDRFAMILY"/>
</dbReference>
<keyword evidence="2" id="KW-0560">Oxidoreductase</keyword>
<dbReference type="InterPro" id="IPR020904">
    <property type="entry name" value="Sc_DH/Rdtase_CS"/>
</dbReference>
<dbReference type="FunFam" id="3.40.50.720:FF:000084">
    <property type="entry name" value="Short-chain dehydrogenase reductase"/>
    <property type="match status" value="1"/>
</dbReference>
<dbReference type="PROSITE" id="PS00061">
    <property type="entry name" value="ADH_SHORT"/>
    <property type="match status" value="1"/>
</dbReference>
<dbReference type="PRINTS" id="PR00081">
    <property type="entry name" value="GDHRDH"/>
</dbReference>
<dbReference type="AlphaFoldDB" id="A0A7X0LSG1"/>
<gene>
    <name evidence="5" type="ORF">HNQ79_006160</name>
</gene>
<dbReference type="NCBIfam" id="NF004526">
    <property type="entry name" value="PRK05872.1"/>
    <property type="match status" value="1"/>
</dbReference>
<dbReference type="GO" id="GO:0016491">
    <property type="term" value="F:oxidoreductase activity"/>
    <property type="evidence" value="ECO:0007669"/>
    <property type="project" value="UniProtKB-KW"/>
</dbReference>
<dbReference type="Pfam" id="PF00106">
    <property type="entry name" value="adh_short"/>
    <property type="match status" value="1"/>
</dbReference>
<comment type="caution">
    <text evidence="5">The sequence shown here is derived from an EMBL/GenBank/DDBJ whole genome shotgun (WGS) entry which is preliminary data.</text>
</comment>
<dbReference type="SMART" id="SM00822">
    <property type="entry name" value="PKS_KR"/>
    <property type="match status" value="1"/>
</dbReference>